<accession>A0A9Q0K206</accession>
<dbReference type="GO" id="GO:0030686">
    <property type="term" value="C:90S preribosome"/>
    <property type="evidence" value="ECO:0007669"/>
    <property type="project" value="TreeGrafter"/>
</dbReference>
<keyword evidence="6" id="KW-1185">Reference proteome</keyword>
<dbReference type="GO" id="GO:0003723">
    <property type="term" value="F:RNA binding"/>
    <property type="evidence" value="ECO:0007669"/>
    <property type="project" value="InterPro"/>
</dbReference>
<protein>
    <recommendedName>
        <fullName evidence="7">Pumilio homolog 23-like</fullName>
    </recommendedName>
</protein>
<evidence type="ECO:0000256" key="1">
    <source>
        <dbReference type="ARBA" id="ARBA00022737"/>
    </source>
</evidence>
<dbReference type="PANTHER" id="PTHR13102:SF0">
    <property type="entry name" value="NUCLEOLAR PROTEIN 9"/>
    <property type="match status" value="1"/>
</dbReference>
<dbReference type="InterPro" id="IPR011989">
    <property type="entry name" value="ARM-like"/>
</dbReference>
<feature type="repeat" description="Pumilio" evidence="3">
    <location>
        <begin position="523"/>
        <end position="561"/>
    </location>
</feature>
<proteinExistence type="predicted"/>
<dbReference type="SMART" id="SM00025">
    <property type="entry name" value="Pumilio"/>
    <property type="match status" value="5"/>
</dbReference>
<evidence type="ECO:0008006" key="7">
    <source>
        <dbReference type="Google" id="ProtNLM"/>
    </source>
</evidence>
<dbReference type="PANTHER" id="PTHR13102">
    <property type="entry name" value="NUCLEOLAR PROTEIN 9"/>
    <property type="match status" value="1"/>
</dbReference>
<evidence type="ECO:0000256" key="4">
    <source>
        <dbReference type="SAM" id="MobiDB-lite"/>
    </source>
</evidence>
<feature type="region of interest" description="Disordered" evidence="4">
    <location>
        <begin position="18"/>
        <end position="37"/>
    </location>
</feature>
<dbReference type="GO" id="GO:0000480">
    <property type="term" value="P:endonucleolytic cleavage in 5'-ETS of tricistronic rRNA transcript (SSU-rRNA, 5.8S rRNA, LSU-rRNA)"/>
    <property type="evidence" value="ECO:0007669"/>
    <property type="project" value="TreeGrafter"/>
</dbReference>
<dbReference type="SUPFAM" id="SSF48371">
    <property type="entry name" value="ARM repeat"/>
    <property type="match status" value="1"/>
</dbReference>
<dbReference type="GO" id="GO:0005730">
    <property type="term" value="C:nucleolus"/>
    <property type="evidence" value="ECO:0007669"/>
    <property type="project" value="TreeGrafter"/>
</dbReference>
<dbReference type="InterPro" id="IPR040000">
    <property type="entry name" value="NOP9"/>
</dbReference>
<sequence length="787" mass="87621">MVPMVGFGSKSLLENCHMSKENFPKQGERKKDKNRRRRKECIRFNADRLTEIPSGRLTDKILKAQKSSKHLRAPVAQTLIVRKQVDPETIKYFSEIANLFEGTTVDLEDRSVVCGNALEETRGKELELATDYIISPTLQILLDGCDVDHLCGFLQSSAKEFPHIAMDKSGSHVAETALRSLAVHIQDEGAYSVIESTLNKICQEIMLNLASVMYSQYGSHVLRSLLCLCKGLPLYSIEEFHVTKSSSILAERLNFKSTQSFGNKGPHLQQGFPDLLRYIIAELLKCARGDIATLLVDKYSSFVLQTALRLLAGDDQELMHVIPILLGCSEKNIVEGKFLEAIVVQDILPMLKDTAYSHLMEVILEVAPENLYNEILTKVFKTSLFEISYDHCGSFVVQALVSSARCQDQIALFWEELGSKFKELLGIGRSGVVASLLAASQKLHTHENKCCQALASAVYSGSEPPSCIVPRILFLESYFSCEDKSNWSWEMGDKMHVLGCLMLQTVFRYPSEFIQPFVTSITSLEADHVLEVAKDAGGGRVIEAFLSSNASVKQKRRLLVKLRGHFGELSLHPSSSFTVEKCFTASNASLKEAIASELLDVRTALSKTKQGPHLLRKLDVDGFATRPDQWRLRQTSKRSAYKEFVDAFGSNDTKSSGSNSIFGGSSGHCHLKSLKTLKNMKKEIEQCLAYSNAPSSVSQFSTAASSITRFGVSKHGHEKADRIVRESVELDMNNNAMRIRGQKRKEKMKTDVIGNSAAANKTTENAGDIRRPFLSPIVEEKKRRKVP</sequence>
<organism evidence="5 6">
    <name type="scientific">Protea cynaroides</name>
    <dbReference type="NCBI Taxonomy" id="273540"/>
    <lineage>
        <taxon>Eukaryota</taxon>
        <taxon>Viridiplantae</taxon>
        <taxon>Streptophyta</taxon>
        <taxon>Embryophyta</taxon>
        <taxon>Tracheophyta</taxon>
        <taxon>Spermatophyta</taxon>
        <taxon>Magnoliopsida</taxon>
        <taxon>Proteales</taxon>
        <taxon>Proteaceae</taxon>
        <taxon>Protea</taxon>
    </lineage>
</organism>
<evidence type="ECO:0000256" key="2">
    <source>
        <dbReference type="ARBA" id="ARBA00022845"/>
    </source>
</evidence>
<name>A0A9Q0K206_9MAGN</name>
<feature type="compositionally biased region" description="Basic and acidic residues" evidence="4">
    <location>
        <begin position="18"/>
        <end position="31"/>
    </location>
</feature>
<dbReference type="PROSITE" id="PS50302">
    <property type="entry name" value="PUM"/>
    <property type="match status" value="1"/>
</dbReference>
<dbReference type="AlphaFoldDB" id="A0A9Q0K206"/>
<dbReference type="GO" id="GO:0006417">
    <property type="term" value="P:regulation of translation"/>
    <property type="evidence" value="ECO:0007669"/>
    <property type="project" value="UniProtKB-KW"/>
</dbReference>
<dbReference type="GO" id="GO:0000056">
    <property type="term" value="P:ribosomal small subunit export from nucleus"/>
    <property type="evidence" value="ECO:0007669"/>
    <property type="project" value="TreeGrafter"/>
</dbReference>
<dbReference type="OrthoDB" id="392571at2759"/>
<keyword evidence="2" id="KW-0810">Translation regulation</keyword>
<dbReference type="InterPro" id="IPR016024">
    <property type="entry name" value="ARM-type_fold"/>
</dbReference>
<dbReference type="Gene3D" id="1.25.10.10">
    <property type="entry name" value="Leucine-rich Repeat Variant"/>
    <property type="match status" value="2"/>
</dbReference>
<reference evidence="5" key="1">
    <citation type="journal article" date="2023" name="Plant J.">
        <title>The genome of the king protea, Protea cynaroides.</title>
        <authorList>
            <person name="Chang J."/>
            <person name="Duong T.A."/>
            <person name="Schoeman C."/>
            <person name="Ma X."/>
            <person name="Roodt D."/>
            <person name="Barker N."/>
            <person name="Li Z."/>
            <person name="Van de Peer Y."/>
            <person name="Mizrachi E."/>
        </authorList>
    </citation>
    <scope>NUCLEOTIDE SEQUENCE</scope>
    <source>
        <tissue evidence="5">Young leaves</tissue>
    </source>
</reference>
<comment type="caution">
    <text evidence="5">The sequence shown here is derived from an EMBL/GenBank/DDBJ whole genome shotgun (WGS) entry which is preliminary data.</text>
</comment>
<dbReference type="Proteomes" id="UP001141806">
    <property type="component" value="Unassembled WGS sequence"/>
</dbReference>
<evidence type="ECO:0000313" key="6">
    <source>
        <dbReference type="Proteomes" id="UP001141806"/>
    </source>
</evidence>
<gene>
    <name evidence="5" type="ORF">NE237_025704</name>
</gene>
<evidence type="ECO:0000256" key="3">
    <source>
        <dbReference type="PROSITE-ProRule" id="PRU00317"/>
    </source>
</evidence>
<dbReference type="Pfam" id="PF22493">
    <property type="entry name" value="PUF_NOP9"/>
    <property type="match status" value="1"/>
</dbReference>
<dbReference type="GO" id="GO:0000447">
    <property type="term" value="P:endonucleolytic cleavage in ITS1 to separate SSU-rRNA from 5.8S rRNA and LSU-rRNA from tricistronic rRNA transcript (SSU-rRNA, 5.8S rRNA, LSU-rRNA)"/>
    <property type="evidence" value="ECO:0007669"/>
    <property type="project" value="TreeGrafter"/>
</dbReference>
<dbReference type="InterPro" id="IPR001313">
    <property type="entry name" value="Pumilio_RNA-bd_rpt"/>
</dbReference>
<dbReference type="GO" id="GO:0030688">
    <property type="term" value="C:preribosome, small subunit precursor"/>
    <property type="evidence" value="ECO:0007669"/>
    <property type="project" value="TreeGrafter"/>
</dbReference>
<evidence type="ECO:0000313" key="5">
    <source>
        <dbReference type="EMBL" id="KAJ4958593.1"/>
    </source>
</evidence>
<dbReference type="EMBL" id="JAMYWD010000010">
    <property type="protein sequence ID" value="KAJ4958593.1"/>
    <property type="molecule type" value="Genomic_DNA"/>
</dbReference>
<feature type="region of interest" description="Disordered" evidence="4">
    <location>
        <begin position="761"/>
        <end position="787"/>
    </location>
</feature>
<keyword evidence="1" id="KW-0677">Repeat</keyword>
<dbReference type="GO" id="GO:0000472">
    <property type="term" value="P:endonucleolytic cleavage to generate mature 5'-end of SSU-rRNA from (SSU-rRNA, 5.8S rRNA, LSU-rRNA)"/>
    <property type="evidence" value="ECO:0007669"/>
    <property type="project" value="TreeGrafter"/>
</dbReference>